<comment type="caution">
    <text evidence="1">The sequence shown here is derived from an EMBL/GenBank/DDBJ whole genome shotgun (WGS) entry which is preliminary data.</text>
</comment>
<proteinExistence type="predicted"/>
<name>A0ABP7UDT2_9BACT</name>
<protein>
    <submittedName>
        <fullName evidence="1">Uncharacterized protein</fullName>
    </submittedName>
</protein>
<dbReference type="Proteomes" id="UP001501469">
    <property type="component" value="Unassembled WGS sequence"/>
</dbReference>
<gene>
    <name evidence="1" type="ORF">GCM10022409_28750</name>
</gene>
<evidence type="ECO:0000313" key="2">
    <source>
        <dbReference type="Proteomes" id="UP001501469"/>
    </source>
</evidence>
<organism evidence="1 2">
    <name type="scientific">Hymenobacter glaciei</name>
    <dbReference type="NCBI Taxonomy" id="877209"/>
    <lineage>
        <taxon>Bacteria</taxon>
        <taxon>Pseudomonadati</taxon>
        <taxon>Bacteroidota</taxon>
        <taxon>Cytophagia</taxon>
        <taxon>Cytophagales</taxon>
        <taxon>Hymenobacteraceae</taxon>
        <taxon>Hymenobacter</taxon>
    </lineage>
</organism>
<reference evidence="2" key="1">
    <citation type="journal article" date="2019" name="Int. J. Syst. Evol. Microbiol.">
        <title>The Global Catalogue of Microorganisms (GCM) 10K type strain sequencing project: providing services to taxonomists for standard genome sequencing and annotation.</title>
        <authorList>
            <consortium name="The Broad Institute Genomics Platform"/>
            <consortium name="The Broad Institute Genome Sequencing Center for Infectious Disease"/>
            <person name="Wu L."/>
            <person name="Ma J."/>
        </authorList>
    </citation>
    <scope>NUCLEOTIDE SEQUENCE [LARGE SCALE GENOMIC DNA]</scope>
    <source>
        <strain evidence="2">JCM 17225</strain>
    </source>
</reference>
<sequence>MPSSASGETINFKQTLGFGQAELTTAGGEKSLVYIPLSSLGFGSVVPVFRREEDIDSPGAQPLLISVDNVQMIRAHATGQYLEHMVVKGRRRHQLAVRVLDGPVELFSYTQVQPNTGGPLGFQAAPQASVKCQWYIRRQGQLVEVVHGGFTKQMAAYFHDDPVVVEALASRSVGYDDMKMLVQMYNQHQTPVADPTK</sequence>
<keyword evidence="2" id="KW-1185">Reference proteome</keyword>
<evidence type="ECO:0000313" key="1">
    <source>
        <dbReference type="EMBL" id="GAA4041006.1"/>
    </source>
</evidence>
<dbReference type="EMBL" id="BAABDK010000022">
    <property type="protein sequence ID" value="GAA4041006.1"/>
    <property type="molecule type" value="Genomic_DNA"/>
</dbReference>
<accession>A0ABP7UDT2</accession>